<dbReference type="AlphaFoldDB" id="A0A8H6AGN2"/>
<evidence type="ECO:0000313" key="2">
    <source>
        <dbReference type="Proteomes" id="UP000541154"/>
    </source>
</evidence>
<proteinExistence type="predicted"/>
<dbReference type="EMBL" id="SPNV01000001">
    <property type="protein sequence ID" value="KAF5867267.1"/>
    <property type="molecule type" value="Genomic_DNA"/>
</dbReference>
<comment type="caution">
    <text evidence="1">The sequence shown here is derived from an EMBL/GenBank/DDBJ whole genome shotgun (WGS) entry which is preliminary data.</text>
</comment>
<evidence type="ECO:0000313" key="1">
    <source>
        <dbReference type="EMBL" id="KAF5867267.1"/>
    </source>
</evidence>
<reference evidence="1 2" key="1">
    <citation type="submission" date="2019-04" db="EMBL/GenBank/DDBJ databases">
        <title>Aspergillus burnettii sp. nov., novel species from soil in southeast Queensland.</title>
        <authorList>
            <person name="Gilchrist C.L.M."/>
            <person name="Pitt J.I."/>
            <person name="Lange L."/>
            <person name="Lacey H.J."/>
            <person name="Vuong D."/>
            <person name="Midgley D.J."/>
            <person name="Greenfield P."/>
            <person name="Bradbury M."/>
            <person name="Lacey E."/>
            <person name="Busk P.K."/>
            <person name="Pilgaard B."/>
            <person name="Chooi Y.H."/>
            <person name="Piggott A.M."/>
        </authorList>
    </citation>
    <scope>NUCLEOTIDE SEQUENCE [LARGE SCALE GENOMIC DNA]</scope>
    <source>
        <strain evidence="1 2">FRR 5400</strain>
    </source>
</reference>
<dbReference type="Proteomes" id="UP000541154">
    <property type="component" value="Unassembled WGS sequence"/>
</dbReference>
<accession>A0A8H6AGN2</accession>
<organism evidence="1 2">
    <name type="scientific">Petromyces alliaceus</name>
    <name type="common">Aspergillus alliaceus</name>
    <dbReference type="NCBI Taxonomy" id="209559"/>
    <lineage>
        <taxon>Eukaryota</taxon>
        <taxon>Fungi</taxon>
        <taxon>Dikarya</taxon>
        <taxon>Ascomycota</taxon>
        <taxon>Pezizomycotina</taxon>
        <taxon>Eurotiomycetes</taxon>
        <taxon>Eurotiomycetidae</taxon>
        <taxon>Eurotiales</taxon>
        <taxon>Aspergillaceae</taxon>
        <taxon>Aspergillus</taxon>
        <taxon>Aspergillus subgen. Circumdati</taxon>
    </lineage>
</organism>
<sequence length="136" mass="15030">MAGILFEWIDGFRLLDSGQSTSRHIAARNHANWREQLIGIVGELHRRGALTLGVGISPLSITIDRNDGHAWLTGFMNCEVSEGCNATDGNELDRRQIQLVFDRWLSAEIEGSPASDPEGIMKGVVTRWVGISDSQR</sequence>
<gene>
    <name evidence="1" type="ORF">ETB97_000036</name>
</gene>
<protein>
    <submittedName>
        <fullName evidence="1">Uncharacterized protein</fullName>
    </submittedName>
</protein>
<name>A0A8H6AGN2_PETAA</name>
<keyword evidence="2" id="KW-1185">Reference proteome</keyword>